<accession>A0ABR0JE66</accession>
<reference evidence="1 2" key="1">
    <citation type="submission" date="2023-08" db="EMBL/GenBank/DDBJ databases">
        <title>Black Yeasts Isolated from many extreme environments.</title>
        <authorList>
            <person name="Coleine C."/>
            <person name="Stajich J.E."/>
            <person name="Selbmann L."/>
        </authorList>
    </citation>
    <scope>NUCLEOTIDE SEQUENCE [LARGE SCALE GENOMIC DNA]</scope>
    <source>
        <strain evidence="1 2">CCFEE 6328</strain>
    </source>
</reference>
<dbReference type="EMBL" id="JAVRRF010000008">
    <property type="protein sequence ID" value="KAK5062096.1"/>
    <property type="molecule type" value="Genomic_DNA"/>
</dbReference>
<keyword evidence="2" id="KW-1185">Reference proteome</keyword>
<organism evidence="1 2">
    <name type="scientific">Exophiala sideris</name>
    <dbReference type="NCBI Taxonomy" id="1016849"/>
    <lineage>
        <taxon>Eukaryota</taxon>
        <taxon>Fungi</taxon>
        <taxon>Dikarya</taxon>
        <taxon>Ascomycota</taxon>
        <taxon>Pezizomycotina</taxon>
        <taxon>Eurotiomycetes</taxon>
        <taxon>Chaetothyriomycetidae</taxon>
        <taxon>Chaetothyriales</taxon>
        <taxon>Herpotrichiellaceae</taxon>
        <taxon>Exophiala</taxon>
    </lineage>
</organism>
<evidence type="ECO:0000313" key="2">
    <source>
        <dbReference type="Proteomes" id="UP001345691"/>
    </source>
</evidence>
<dbReference type="Proteomes" id="UP001345691">
    <property type="component" value="Unassembled WGS sequence"/>
</dbReference>
<evidence type="ECO:0000313" key="1">
    <source>
        <dbReference type="EMBL" id="KAK5062096.1"/>
    </source>
</evidence>
<gene>
    <name evidence="1" type="ORF">LTR69_004453</name>
</gene>
<proteinExistence type="predicted"/>
<name>A0ABR0JE66_9EURO</name>
<comment type="caution">
    <text evidence="1">The sequence shown here is derived from an EMBL/GenBank/DDBJ whole genome shotgun (WGS) entry which is preliminary data.</text>
</comment>
<sequence>MGALLTVPVLGAFLFYMSSPYVVFGVTSVLGLGAVGAVTGVAFGCACDGKGIGDCKRSCAAVQTGNWSEEEVLSQRRVTVFNGVGSWADPEIAGVSLYGAVGTDGNMMETPEMVFDKILSWYDFVALENGENRLESVYITNSGTDPICVAGVQIPTSNGVLTISGNLAKVCNVDNYASQIGVLTNDSSCVWVDRHGSNGIQMPGLWFDVTKADDTMSGGVPNITAVEDLCKTPFVAPGSQPVKRSFSGESRDFDFRTQLVKSRREGNSAVRLCADKSAKGPDFVSLSENLYCDMESRIVYPVCNHNQTSCFDLERDELVEMDKTPEQRDLQPHKAKKVMKTFEKVQVWLD</sequence>
<protein>
    <submittedName>
        <fullName evidence="1">Uncharacterized protein</fullName>
    </submittedName>
</protein>